<keyword evidence="6" id="KW-0963">Cytoplasm</keyword>
<dbReference type="OMA" id="HLYEDIN"/>
<evidence type="ECO:0000313" key="12">
    <source>
        <dbReference type="Proteomes" id="UP000008827"/>
    </source>
</evidence>
<dbReference type="eggNOG" id="ENOG502QTQT">
    <property type="taxonomic scope" value="Eukaryota"/>
</dbReference>
<reference evidence="11" key="2">
    <citation type="submission" date="2018-02" db="UniProtKB">
        <authorList>
            <consortium name="EnsemblPlants"/>
        </authorList>
    </citation>
    <scope>IDENTIFICATION</scope>
    <source>
        <strain evidence="11">Williams 82</strain>
    </source>
</reference>
<dbReference type="GO" id="GO:0002098">
    <property type="term" value="P:tRNA wobble uridine modification"/>
    <property type="evidence" value="ECO:0007669"/>
    <property type="project" value="InterPro"/>
</dbReference>
<name>K7KA66_SOYBN</name>
<evidence type="ECO:0000256" key="3">
    <source>
        <dbReference type="ARBA" id="ARBA00005043"/>
    </source>
</evidence>
<evidence type="ECO:0000256" key="4">
    <source>
        <dbReference type="ARBA" id="ARBA00009567"/>
    </source>
</evidence>
<dbReference type="AlphaFoldDB" id="K7KA66"/>
<dbReference type="GO" id="GO:0006400">
    <property type="term" value="P:tRNA modification"/>
    <property type="evidence" value="ECO:0000318"/>
    <property type="project" value="GO_Central"/>
</dbReference>
<keyword evidence="7" id="KW-0819">tRNA processing</keyword>
<dbReference type="GO" id="GO:0033588">
    <property type="term" value="C:elongator holoenzyme complex"/>
    <property type="evidence" value="ECO:0000318"/>
    <property type="project" value="GO_Central"/>
</dbReference>
<evidence type="ECO:0000313" key="10">
    <source>
        <dbReference type="EMBL" id="KRH72675.1"/>
    </source>
</evidence>
<dbReference type="PANTHER" id="PTHR15641">
    <property type="entry name" value="ELONGATOR COMPLEX PROTEIN 5"/>
    <property type="match status" value="1"/>
</dbReference>
<evidence type="ECO:0000256" key="8">
    <source>
        <dbReference type="ARBA" id="ARBA00023242"/>
    </source>
</evidence>
<dbReference type="InterPro" id="IPR019519">
    <property type="entry name" value="Elp5"/>
</dbReference>
<dbReference type="GO" id="GO:0005634">
    <property type="term" value="C:nucleus"/>
    <property type="evidence" value="ECO:0000318"/>
    <property type="project" value="GO_Central"/>
</dbReference>
<sequence>MMFFNWISCYGGRSVNRTQVFASLSGLHLRLSPPPRQLFPATQPKMADSICRTLRDGALEGELVPTLTIKDSLASPFAFHVFSHILLQLSSHVIAQKSQSQGIVIVALSRSPSSYTSLLKMNGVDFASSNNKWIHILDCYTDPLGWKDKTRKTVNATNPSQQISLATSSYKSVKDVDKLFSVITELGRGLVGENKARFCVAIDSLSELLRHASLQSVAGLLSNLRSHDQISSIFGLLHSDLHEEKAVAVLEYMSSMVASVDPYHHSADGQKECLENSVSEQNFTKGKFNARFKRRNGRVRVTCEEFNVESGGINFVSVSSVDGTAIAGLVPKVQFNLQLSEKERIDRSNVVLPFEHQGNGKPIQIYDGRRSLEESNSEANPISSGKKEDSAMGEIIYFRDSDDEMPDSDEDPDDDLDI</sequence>
<dbReference type="EnsemblPlants" id="KRH72675">
    <property type="protein sequence ID" value="KRH72675"/>
    <property type="gene ID" value="GLYMA_02G226700"/>
</dbReference>
<dbReference type="Pfam" id="PF10483">
    <property type="entry name" value="Elong_Iki1"/>
    <property type="match status" value="1"/>
</dbReference>
<accession>K7KA66</accession>
<reference evidence="10 11" key="1">
    <citation type="journal article" date="2010" name="Nature">
        <title>Genome sequence of the palaeopolyploid soybean.</title>
        <authorList>
            <person name="Schmutz J."/>
            <person name="Cannon S.B."/>
            <person name="Schlueter J."/>
            <person name="Ma J."/>
            <person name="Mitros T."/>
            <person name="Nelson W."/>
            <person name="Hyten D.L."/>
            <person name="Song Q."/>
            <person name="Thelen J.J."/>
            <person name="Cheng J."/>
            <person name="Xu D."/>
            <person name="Hellsten U."/>
            <person name="May G.D."/>
            <person name="Yu Y."/>
            <person name="Sakurai T."/>
            <person name="Umezawa T."/>
            <person name="Bhattacharyya M.K."/>
            <person name="Sandhu D."/>
            <person name="Valliyodan B."/>
            <person name="Lindquist E."/>
            <person name="Peto M."/>
            <person name="Grant D."/>
            <person name="Shu S."/>
            <person name="Goodstein D."/>
            <person name="Barry K."/>
            <person name="Futrell-Griggs M."/>
            <person name="Abernathy B."/>
            <person name="Du J."/>
            <person name="Tian Z."/>
            <person name="Zhu L."/>
            <person name="Gill N."/>
            <person name="Joshi T."/>
            <person name="Libault M."/>
            <person name="Sethuraman A."/>
            <person name="Zhang X.-C."/>
            <person name="Shinozaki K."/>
            <person name="Nguyen H.T."/>
            <person name="Wing R.A."/>
            <person name="Cregan P."/>
            <person name="Specht J."/>
            <person name="Grimwood J."/>
            <person name="Rokhsar D."/>
            <person name="Stacey G."/>
            <person name="Shoemaker R.C."/>
            <person name="Jackson S.A."/>
        </authorList>
    </citation>
    <scope>NUCLEOTIDE SEQUENCE [LARGE SCALE GENOMIC DNA]</scope>
    <source>
        <strain evidence="11">cv. Williams 82</strain>
        <tissue evidence="10">Callus</tissue>
    </source>
</reference>
<keyword evidence="12" id="KW-1185">Reference proteome</keyword>
<evidence type="ECO:0000256" key="5">
    <source>
        <dbReference type="ARBA" id="ARBA00020264"/>
    </source>
</evidence>
<evidence type="ECO:0000313" key="11">
    <source>
        <dbReference type="EnsemblPlants" id="KRH72675"/>
    </source>
</evidence>
<dbReference type="Gene3D" id="3.40.50.300">
    <property type="entry name" value="P-loop containing nucleotide triphosphate hydrolases"/>
    <property type="match status" value="1"/>
</dbReference>
<dbReference type="EMBL" id="CM000835">
    <property type="protein sequence ID" value="KRH72675.1"/>
    <property type="molecule type" value="Genomic_DNA"/>
</dbReference>
<evidence type="ECO:0000256" key="7">
    <source>
        <dbReference type="ARBA" id="ARBA00022694"/>
    </source>
</evidence>
<dbReference type="HOGENOM" id="CLU_060854_1_0_1"/>
<dbReference type="STRING" id="3847.K7KA66"/>
<keyword evidence="8" id="KW-0539">Nucleus</keyword>
<evidence type="ECO:0000256" key="6">
    <source>
        <dbReference type="ARBA" id="ARBA00022490"/>
    </source>
</evidence>
<comment type="similarity">
    <text evidence="4">Belongs to the ELP5 family.</text>
</comment>
<evidence type="ECO:0000256" key="2">
    <source>
        <dbReference type="ARBA" id="ARBA00004496"/>
    </source>
</evidence>
<feature type="region of interest" description="Disordered" evidence="9">
    <location>
        <begin position="371"/>
        <end position="418"/>
    </location>
</feature>
<gene>
    <name evidence="10" type="ORF">GLYMA_02G226700</name>
</gene>
<feature type="compositionally biased region" description="Acidic residues" evidence="9">
    <location>
        <begin position="401"/>
        <end position="418"/>
    </location>
</feature>
<organism evidence="10">
    <name type="scientific">Glycine max</name>
    <name type="common">Soybean</name>
    <name type="synonym">Glycine hispida</name>
    <dbReference type="NCBI Taxonomy" id="3847"/>
    <lineage>
        <taxon>Eukaryota</taxon>
        <taxon>Viridiplantae</taxon>
        <taxon>Streptophyta</taxon>
        <taxon>Embryophyta</taxon>
        <taxon>Tracheophyta</taxon>
        <taxon>Spermatophyta</taxon>
        <taxon>Magnoliopsida</taxon>
        <taxon>eudicotyledons</taxon>
        <taxon>Gunneridae</taxon>
        <taxon>Pentapetalae</taxon>
        <taxon>rosids</taxon>
        <taxon>fabids</taxon>
        <taxon>Fabales</taxon>
        <taxon>Fabaceae</taxon>
        <taxon>Papilionoideae</taxon>
        <taxon>50 kb inversion clade</taxon>
        <taxon>NPAAA clade</taxon>
        <taxon>indigoferoid/millettioid clade</taxon>
        <taxon>Phaseoleae</taxon>
        <taxon>Glycine</taxon>
        <taxon>Glycine subgen. Soja</taxon>
    </lineage>
</organism>
<proteinExistence type="inferred from homology"/>
<dbReference type="InterPro" id="IPR027417">
    <property type="entry name" value="P-loop_NTPase"/>
</dbReference>
<dbReference type="Proteomes" id="UP000008827">
    <property type="component" value="Chromosome 2"/>
</dbReference>
<dbReference type="PaxDb" id="3847-GLYMA02G39180.2"/>
<dbReference type="Gramene" id="KRH72675">
    <property type="protein sequence ID" value="KRH72675"/>
    <property type="gene ID" value="GLYMA_02G226700"/>
</dbReference>
<dbReference type="FunCoup" id="K7KA66">
    <property type="interactions" value="793"/>
</dbReference>
<dbReference type="OrthoDB" id="166907at2759"/>
<evidence type="ECO:0000256" key="1">
    <source>
        <dbReference type="ARBA" id="ARBA00004123"/>
    </source>
</evidence>
<comment type="pathway">
    <text evidence="3">tRNA modification; 5-methoxycarbonylmethyl-2-thiouridine-tRNA biosynthesis.</text>
</comment>
<protein>
    <recommendedName>
        <fullName evidence="5">Elongator complex protein 5</fullName>
    </recommendedName>
</protein>
<dbReference type="UniPathway" id="UPA00988"/>
<reference evidence="10" key="3">
    <citation type="submission" date="2018-07" db="EMBL/GenBank/DDBJ databases">
        <title>WGS assembly of Glycine max.</title>
        <authorList>
            <person name="Schmutz J."/>
            <person name="Cannon S."/>
            <person name="Schlueter J."/>
            <person name="Ma J."/>
            <person name="Mitros T."/>
            <person name="Nelson W."/>
            <person name="Hyten D."/>
            <person name="Song Q."/>
            <person name="Thelen J."/>
            <person name="Cheng J."/>
            <person name="Xu D."/>
            <person name="Hellsten U."/>
            <person name="May G."/>
            <person name="Yu Y."/>
            <person name="Sakurai T."/>
            <person name="Umezawa T."/>
            <person name="Bhattacharyya M."/>
            <person name="Sandhu D."/>
            <person name="Valliyodan B."/>
            <person name="Lindquist E."/>
            <person name="Peto M."/>
            <person name="Grant D."/>
            <person name="Shu S."/>
            <person name="Goodstein D."/>
            <person name="Barry K."/>
            <person name="Futrell-Griggs M."/>
            <person name="Abernathy B."/>
            <person name="Du J."/>
            <person name="Tian Z."/>
            <person name="Zhu L."/>
            <person name="Gill N."/>
            <person name="Joshi T."/>
            <person name="Libault M."/>
            <person name="Sethuraman A."/>
            <person name="Zhang X."/>
            <person name="Shinozaki K."/>
            <person name="Nguyen H."/>
            <person name="Wing R."/>
            <person name="Cregan P."/>
            <person name="Specht J."/>
            <person name="Grimwood J."/>
            <person name="Rokhsar D."/>
            <person name="Stacey G."/>
            <person name="Shoemaker R."/>
            <person name="Jackson S."/>
        </authorList>
    </citation>
    <scope>NUCLEOTIDE SEQUENCE</scope>
    <source>
        <tissue evidence="10">Callus</tissue>
    </source>
</reference>
<dbReference type="PANTHER" id="PTHR15641:SF1">
    <property type="entry name" value="ELONGATOR COMPLEX PROTEIN 5"/>
    <property type="match status" value="1"/>
</dbReference>
<evidence type="ECO:0000256" key="9">
    <source>
        <dbReference type="SAM" id="MobiDB-lite"/>
    </source>
</evidence>
<dbReference type="KEGG" id="gmx:100794562"/>
<comment type="subcellular location">
    <subcellularLocation>
        <location evidence="2">Cytoplasm</location>
    </subcellularLocation>
    <subcellularLocation>
        <location evidence="1">Nucleus</location>
    </subcellularLocation>
</comment>
<dbReference type="GO" id="GO:0005829">
    <property type="term" value="C:cytosol"/>
    <property type="evidence" value="ECO:0000318"/>
    <property type="project" value="GO_Central"/>
</dbReference>
<dbReference type="CDD" id="cd19496">
    <property type="entry name" value="Elp5"/>
    <property type="match status" value="1"/>
</dbReference>